<feature type="region of interest" description="Disordered" evidence="9">
    <location>
        <begin position="356"/>
        <end position="380"/>
    </location>
</feature>
<dbReference type="OMA" id="LDCITRN"/>
<dbReference type="RefSeq" id="XP_006346819.1">
    <property type="nucleotide sequence ID" value="XM_006346757.2"/>
</dbReference>
<dbReference type="OrthoDB" id="1280899at2759"/>
<organism evidence="11 12">
    <name type="scientific">Solanum tuberosum</name>
    <name type="common">Potato</name>
    <dbReference type="NCBI Taxonomy" id="4113"/>
    <lineage>
        <taxon>Eukaryota</taxon>
        <taxon>Viridiplantae</taxon>
        <taxon>Streptophyta</taxon>
        <taxon>Embryophyta</taxon>
        <taxon>Tracheophyta</taxon>
        <taxon>Spermatophyta</taxon>
        <taxon>Magnoliopsida</taxon>
        <taxon>eudicotyledons</taxon>
        <taxon>Gunneridae</taxon>
        <taxon>Pentapetalae</taxon>
        <taxon>asterids</taxon>
        <taxon>lamiids</taxon>
        <taxon>Solanales</taxon>
        <taxon>Solanaceae</taxon>
        <taxon>Solanoideae</taxon>
        <taxon>Solaneae</taxon>
        <taxon>Solanum</taxon>
    </lineage>
</organism>
<feature type="region of interest" description="Disordered" evidence="9">
    <location>
        <begin position="1"/>
        <end position="33"/>
    </location>
</feature>
<keyword evidence="2" id="KW-0217">Developmental protein</keyword>
<dbReference type="eggNOG" id="ENOG502QTBW">
    <property type="taxonomic scope" value="Eukaryota"/>
</dbReference>
<proteinExistence type="inferred from homology"/>
<keyword evidence="12" id="KW-1185">Reference proteome</keyword>
<dbReference type="InterPro" id="IPR010369">
    <property type="entry name" value="SOK"/>
</dbReference>
<feature type="compositionally biased region" description="Polar residues" evidence="9">
    <location>
        <begin position="132"/>
        <end position="146"/>
    </location>
</feature>
<evidence type="ECO:0000256" key="2">
    <source>
        <dbReference type="ARBA" id="ARBA00022473"/>
    </source>
</evidence>
<dbReference type="GeneID" id="102591113"/>
<keyword evidence="3" id="KW-1003">Cell membrane</keyword>
<evidence type="ECO:0000313" key="12">
    <source>
        <dbReference type="Proteomes" id="UP000011115"/>
    </source>
</evidence>
<dbReference type="PANTHER" id="PTHR31083:SF23">
    <property type="entry name" value="PROTEIN UPSTREAM OF FLC-LIKE"/>
    <property type="match status" value="1"/>
</dbReference>
<dbReference type="ExpressionAtlas" id="M0ZQF9">
    <property type="expression patterns" value="baseline"/>
</dbReference>
<reference evidence="11" key="2">
    <citation type="submission" date="2015-06" db="UniProtKB">
        <authorList>
            <consortium name="EnsemblPlants"/>
        </authorList>
    </citation>
    <scope>IDENTIFICATION</scope>
    <source>
        <strain evidence="11">DM1-3 516 R44</strain>
    </source>
</reference>
<gene>
    <name evidence="11" type="primary">LOC102591113</name>
</gene>
<evidence type="ECO:0000313" key="11">
    <source>
        <dbReference type="EnsemblPlants" id="PGSC0003DMT400005798"/>
    </source>
</evidence>
<protein>
    <submittedName>
        <fullName evidence="11">Auxin-regulated protein</fullName>
    </submittedName>
</protein>
<keyword evidence="5" id="KW-0472">Membrane</keyword>
<feature type="domain" description="SOSEKI DIX-like" evidence="10">
    <location>
        <begin position="38"/>
        <end position="125"/>
    </location>
</feature>
<dbReference type="InterPro" id="IPR048351">
    <property type="entry name" value="SOK_DIX"/>
</dbReference>
<comment type="subcellular location">
    <subcellularLocation>
        <location evidence="1">Cell membrane</location>
        <topology evidence="1">Peripheral membrane protein</topology>
        <orientation evidence="1">Cytoplasmic side</orientation>
    </subcellularLocation>
</comment>
<evidence type="ECO:0000256" key="8">
    <source>
        <dbReference type="ARBA" id="ARBA00046534"/>
    </source>
</evidence>
<dbReference type="PANTHER" id="PTHR31083">
    <property type="entry name" value="UPSTREAM OF FLC PROTEIN (DUF966)"/>
    <property type="match status" value="1"/>
</dbReference>
<comment type="similarity">
    <text evidence="7">Belongs to the SOSEKI family.</text>
</comment>
<dbReference type="PaxDb" id="4113-PGSC0003DMT400005798"/>
<evidence type="ECO:0000256" key="7">
    <source>
        <dbReference type="ARBA" id="ARBA00024211"/>
    </source>
</evidence>
<feature type="compositionally biased region" description="Polar residues" evidence="9">
    <location>
        <begin position="159"/>
        <end position="168"/>
    </location>
</feature>
<evidence type="ECO:0000256" key="6">
    <source>
        <dbReference type="ARBA" id="ARBA00023306"/>
    </source>
</evidence>
<reference evidence="12" key="1">
    <citation type="journal article" date="2011" name="Nature">
        <title>Genome sequence and analysis of the tuber crop potato.</title>
        <authorList>
            <consortium name="The Potato Genome Sequencing Consortium"/>
        </authorList>
    </citation>
    <scope>NUCLEOTIDE SEQUENCE [LARGE SCALE GENOMIC DNA]</scope>
    <source>
        <strain evidence="12">cv. DM1-3 516 R44</strain>
    </source>
</reference>
<comment type="subunit">
    <text evidence="8">Homodimer. Forms long polymer filaments with other SOKs proteins polymers (e.g. SOK1, SOK2, SOK3 and SOK4) crucial for polar localization and biological activity. Binds to ANGUSTIFOLIA (AN).</text>
</comment>
<dbReference type="InParanoid" id="M0ZQF9"/>
<feature type="compositionally biased region" description="Basic and acidic residues" evidence="9">
    <location>
        <begin position="365"/>
        <end position="375"/>
    </location>
</feature>
<keyword evidence="4" id="KW-0132">Cell division</keyword>
<dbReference type="PIRSF" id="PIRSF031043">
    <property type="entry name" value="UCP031043"/>
    <property type="match status" value="1"/>
</dbReference>
<evidence type="ECO:0000256" key="5">
    <source>
        <dbReference type="ARBA" id="ARBA00023136"/>
    </source>
</evidence>
<dbReference type="Pfam" id="PF06136">
    <property type="entry name" value="SOK"/>
    <property type="match status" value="1"/>
</dbReference>
<dbReference type="EnsemblPlants" id="PGSC0003DMT400005798">
    <property type="protein sequence ID" value="PGSC0003DMT400005798"/>
    <property type="gene ID" value="PGSC0003DMG400002267"/>
</dbReference>
<dbReference type="GO" id="GO:0051302">
    <property type="term" value="P:regulation of cell division"/>
    <property type="evidence" value="ECO:0007669"/>
    <property type="project" value="UniProtKB-ARBA"/>
</dbReference>
<dbReference type="SMR" id="M0ZQF9"/>
<dbReference type="KEGG" id="sot:102591113"/>
<accession>M0ZQF9</accession>
<dbReference type="GO" id="GO:0005886">
    <property type="term" value="C:plasma membrane"/>
    <property type="evidence" value="ECO:0007669"/>
    <property type="project" value="UniProtKB-SubCell"/>
</dbReference>
<dbReference type="GO" id="GO:2000067">
    <property type="term" value="P:regulation of root morphogenesis"/>
    <property type="evidence" value="ECO:0007669"/>
    <property type="project" value="UniProtKB-ARBA"/>
</dbReference>
<keyword evidence="6" id="KW-0131">Cell cycle</keyword>
<evidence type="ECO:0000256" key="4">
    <source>
        <dbReference type="ARBA" id="ARBA00022618"/>
    </source>
</evidence>
<dbReference type="GO" id="GO:0090708">
    <property type="term" value="P:specification of plant organ axis polarity"/>
    <property type="evidence" value="ECO:0007669"/>
    <property type="project" value="UniProtKB-ARBA"/>
</dbReference>
<dbReference type="InterPro" id="IPR021182">
    <property type="entry name" value="SOK_magnoliopsida"/>
</dbReference>
<feature type="region of interest" description="Disordered" evidence="9">
    <location>
        <begin position="130"/>
        <end position="172"/>
    </location>
</feature>
<evidence type="ECO:0000256" key="1">
    <source>
        <dbReference type="ARBA" id="ARBA00004413"/>
    </source>
</evidence>
<sequence>MEERMRKYRQLSPERAKVWTEKSPKYEQQQPNQNDGKVPVVYYLCRNQQLEHPHFMEVTMSSPDGLYLRDVIQRFNVLRGKGMASSYSWSCKRSYKNGFVWHDLSEHDLILPARPTEYVLKGSELCEELKSGRSSPAKNDSLSNQKVLPEPPLSRSQDDSSPPSNTNERCAKNTCDGEQSLAAEKANSANTYDGLPDASVQIHEKTNTSNTTHDDICRRGILTDDRSCAVEKNEINQVQVNRMNESAEIRVESDTLPPDTLISLIRSDVSKPRKLDSEKCRVPSKLKPHNMLMQLISCGSISVKDHRFGFIHTYKPRLNLGKLDCITRNKSLMGLNLEDEEYFCASWTESTIPKENQSSFVTAERTNRKPEDSVQSKEGASSRCSKCVRHSTTNVPKNESWSFGRRNTQFANRKAFLGIETVHKK</sequence>
<dbReference type="Gramene" id="PGSC0003DMT400005798">
    <property type="protein sequence ID" value="PGSC0003DMT400005798"/>
    <property type="gene ID" value="PGSC0003DMG400002267"/>
</dbReference>
<dbReference type="GO" id="GO:0051301">
    <property type="term" value="P:cell division"/>
    <property type="evidence" value="ECO:0007669"/>
    <property type="project" value="UniProtKB-KW"/>
</dbReference>
<dbReference type="AlphaFoldDB" id="M0ZQF9"/>
<name>M0ZQF9_SOLTU</name>
<dbReference type="GO" id="GO:0051258">
    <property type="term" value="P:protein polymerization"/>
    <property type="evidence" value="ECO:0007669"/>
    <property type="project" value="UniProtKB-ARBA"/>
</dbReference>
<dbReference type="Proteomes" id="UP000011115">
    <property type="component" value="Unassembled WGS sequence"/>
</dbReference>
<evidence type="ECO:0000256" key="3">
    <source>
        <dbReference type="ARBA" id="ARBA00022475"/>
    </source>
</evidence>
<evidence type="ECO:0000259" key="10">
    <source>
        <dbReference type="Pfam" id="PF06136"/>
    </source>
</evidence>
<feature type="compositionally biased region" description="Basic and acidic residues" evidence="9">
    <location>
        <begin position="12"/>
        <end position="25"/>
    </location>
</feature>
<evidence type="ECO:0000256" key="9">
    <source>
        <dbReference type="SAM" id="MobiDB-lite"/>
    </source>
</evidence>